<dbReference type="STRING" id="1385369.N825_14085"/>
<comment type="caution">
    <text evidence="7">The sequence shown here is derived from an EMBL/GenBank/DDBJ whole genome shotgun (WGS) entry which is preliminary data.</text>
</comment>
<evidence type="ECO:0000256" key="5">
    <source>
        <dbReference type="SAM" id="MobiDB-lite"/>
    </source>
</evidence>
<dbReference type="SUPFAM" id="SSF53850">
    <property type="entry name" value="Periplasmic binding protein-like II"/>
    <property type="match status" value="1"/>
</dbReference>
<reference evidence="7 8" key="1">
    <citation type="submission" date="2013-08" db="EMBL/GenBank/DDBJ databases">
        <title>The genome sequence of Skermanella stibiiresistens.</title>
        <authorList>
            <person name="Zhu W."/>
            <person name="Wang G."/>
        </authorList>
    </citation>
    <scope>NUCLEOTIDE SEQUENCE [LARGE SCALE GENOMIC DNA]</scope>
    <source>
        <strain evidence="7 8">SB22</strain>
    </source>
</reference>
<name>W9GX04_9PROT</name>
<feature type="domain" description="HTH lysR-type" evidence="6">
    <location>
        <begin position="6"/>
        <end position="63"/>
    </location>
</feature>
<dbReference type="InterPro" id="IPR000847">
    <property type="entry name" value="LysR_HTH_N"/>
</dbReference>
<dbReference type="AlphaFoldDB" id="W9GX04"/>
<dbReference type="PRINTS" id="PR00039">
    <property type="entry name" value="HTHLYSR"/>
</dbReference>
<dbReference type="GO" id="GO:0003700">
    <property type="term" value="F:DNA-binding transcription factor activity"/>
    <property type="evidence" value="ECO:0007669"/>
    <property type="project" value="InterPro"/>
</dbReference>
<dbReference type="GO" id="GO:0006351">
    <property type="term" value="P:DNA-templated transcription"/>
    <property type="evidence" value="ECO:0007669"/>
    <property type="project" value="TreeGrafter"/>
</dbReference>
<evidence type="ECO:0000256" key="3">
    <source>
        <dbReference type="ARBA" id="ARBA00023125"/>
    </source>
</evidence>
<evidence type="ECO:0000313" key="8">
    <source>
        <dbReference type="Proteomes" id="UP000019486"/>
    </source>
</evidence>
<feature type="compositionally biased region" description="Basic and acidic residues" evidence="5">
    <location>
        <begin position="299"/>
        <end position="317"/>
    </location>
</feature>
<accession>W9GX04</accession>
<keyword evidence="2" id="KW-0805">Transcription regulation</keyword>
<dbReference type="InterPro" id="IPR036390">
    <property type="entry name" value="WH_DNA-bd_sf"/>
</dbReference>
<evidence type="ECO:0000256" key="2">
    <source>
        <dbReference type="ARBA" id="ARBA00023015"/>
    </source>
</evidence>
<dbReference type="PANTHER" id="PTHR30537:SF26">
    <property type="entry name" value="GLYCINE CLEAVAGE SYSTEM TRANSCRIPTIONAL ACTIVATOR"/>
    <property type="match status" value="1"/>
</dbReference>
<protein>
    <recommendedName>
        <fullName evidence="6">HTH lysR-type domain-containing protein</fullName>
    </recommendedName>
</protein>
<dbReference type="EMBL" id="AVFL01000019">
    <property type="protein sequence ID" value="EWY38334.1"/>
    <property type="molecule type" value="Genomic_DNA"/>
</dbReference>
<evidence type="ECO:0000256" key="1">
    <source>
        <dbReference type="ARBA" id="ARBA00009437"/>
    </source>
</evidence>
<proteinExistence type="inferred from homology"/>
<comment type="similarity">
    <text evidence="1">Belongs to the LysR transcriptional regulatory family.</text>
</comment>
<dbReference type="Pfam" id="PF03466">
    <property type="entry name" value="LysR_substrate"/>
    <property type="match status" value="1"/>
</dbReference>
<feature type="region of interest" description="Disordered" evidence="5">
    <location>
        <begin position="299"/>
        <end position="323"/>
    </location>
</feature>
<dbReference type="CDD" id="cd08432">
    <property type="entry name" value="PBP2_GcdR_TrpI_HvrB_AmpR_like"/>
    <property type="match status" value="1"/>
</dbReference>
<keyword evidence="4" id="KW-0804">Transcription</keyword>
<keyword evidence="3" id="KW-0238">DNA-binding</keyword>
<evidence type="ECO:0000259" key="6">
    <source>
        <dbReference type="PROSITE" id="PS50931"/>
    </source>
</evidence>
<dbReference type="RefSeq" id="WP_051512793.1">
    <property type="nucleotide sequence ID" value="NZ_AVFL01000019.1"/>
</dbReference>
<sequence length="323" mass="34810">MSRHLPTLTALRAFEAAARHLSFTKAAEELFITQAAVSRQVRELETWLGKPLFRRLHRQVALTEDGAVLGGHLTESLDGLARIIQSVKDPASLSLRVSVEPALAARWLVPRLGRFRALHPGVELSVSSSASLARLGADADLAIRWSLDRTEWRGTTASPLGEVDAFPVMAPSVRDQSPSLETPADLACRTLLSEDDRSHWIQWFVAAGVEGVTVPRGPLFNDLSLAIEAAIRGEGVALAEPALVAEDLASGRLVRPFPQSTRLGAYWLVTPTISLAGPLAGPAADFADWVRREMAETLAPDQDHAADQQGDADHARQVDGPLG</sequence>
<dbReference type="SUPFAM" id="SSF46785">
    <property type="entry name" value="Winged helix' DNA-binding domain"/>
    <property type="match status" value="1"/>
</dbReference>
<dbReference type="InterPro" id="IPR036388">
    <property type="entry name" value="WH-like_DNA-bd_sf"/>
</dbReference>
<dbReference type="FunFam" id="1.10.10.10:FF:000038">
    <property type="entry name" value="Glycine cleavage system transcriptional activator"/>
    <property type="match status" value="1"/>
</dbReference>
<dbReference type="InterPro" id="IPR058163">
    <property type="entry name" value="LysR-type_TF_proteobact-type"/>
</dbReference>
<keyword evidence="8" id="KW-1185">Reference proteome</keyword>
<dbReference type="GO" id="GO:0043565">
    <property type="term" value="F:sequence-specific DNA binding"/>
    <property type="evidence" value="ECO:0007669"/>
    <property type="project" value="TreeGrafter"/>
</dbReference>
<dbReference type="Gene3D" id="3.40.190.10">
    <property type="entry name" value="Periplasmic binding protein-like II"/>
    <property type="match status" value="2"/>
</dbReference>
<dbReference type="Gene3D" id="1.10.10.10">
    <property type="entry name" value="Winged helix-like DNA-binding domain superfamily/Winged helix DNA-binding domain"/>
    <property type="match status" value="1"/>
</dbReference>
<dbReference type="Proteomes" id="UP000019486">
    <property type="component" value="Unassembled WGS sequence"/>
</dbReference>
<dbReference type="PROSITE" id="PS50931">
    <property type="entry name" value="HTH_LYSR"/>
    <property type="match status" value="1"/>
</dbReference>
<evidence type="ECO:0000313" key="7">
    <source>
        <dbReference type="EMBL" id="EWY38334.1"/>
    </source>
</evidence>
<gene>
    <name evidence="7" type="ORF">N825_14085</name>
</gene>
<dbReference type="OrthoDB" id="9794694at2"/>
<organism evidence="7 8">
    <name type="scientific">Skermanella stibiiresistens SB22</name>
    <dbReference type="NCBI Taxonomy" id="1385369"/>
    <lineage>
        <taxon>Bacteria</taxon>
        <taxon>Pseudomonadati</taxon>
        <taxon>Pseudomonadota</taxon>
        <taxon>Alphaproteobacteria</taxon>
        <taxon>Rhodospirillales</taxon>
        <taxon>Azospirillaceae</taxon>
        <taxon>Skermanella</taxon>
    </lineage>
</organism>
<evidence type="ECO:0000256" key="4">
    <source>
        <dbReference type="ARBA" id="ARBA00023163"/>
    </source>
</evidence>
<dbReference type="PANTHER" id="PTHR30537">
    <property type="entry name" value="HTH-TYPE TRANSCRIPTIONAL REGULATOR"/>
    <property type="match status" value="1"/>
</dbReference>
<dbReference type="Pfam" id="PF00126">
    <property type="entry name" value="HTH_1"/>
    <property type="match status" value="1"/>
</dbReference>
<dbReference type="InterPro" id="IPR005119">
    <property type="entry name" value="LysR_subst-bd"/>
</dbReference>